<evidence type="ECO:0000313" key="1">
    <source>
        <dbReference type="EMBL" id="MBK1867595.1"/>
    </source>
</evidence>
<reference evidence="1" key="1">
    <citation type="submission" date="2021-01" db="EMBL/GenBank/DDBJ databases">
        <authorList>
            <person name="Sun Q."/>
        </authorList>
    </citation>
    <scope>NUCLEOTIDE SEQUENCE</scope>
    <source>
        <strain evidence="1">YIM B02566</strain>
    </source>
</reference>
<proteinExistence type="predicted"/>
<name>A0ACC5R4Q6_9HYPH</name>
<dbReference type="Proteomes" id="UP000616151">
    <property type="component" value="Unassembled WGS sequence"/>
</dbReference>
<accession>A0ACC5R4Q6</accession>
<dbReference type="EMBL" id="JAENHL010000007">
    <property type="protein sequence ID" value="MBK1867595.1"/>
    <property type="molecule type" value="Genomic_DNA"/>
</dbReference>
<comment type="caution">
    <text evidence="1">The sequence shown here is derived from an EMBL/GenBank/DDBJ whole genome shotgun (WGS) entry which is preliminary data.</text>
</comment>
<keyword evidence="2" id="KW-1185">Reference proteome</keyword>
<protein>
    <submittedName>
        <fullName evidence="1">FAD-dependent oxidoreductase</fullName>
    </submittedName>
</protein>
<gene>
    <name evidence="1" type="ORF">JHL16_14650</name>
</gene>
<organism evidence="1 2">
    <name type="scientific">Taklimakanibacter albus</name>
    <dbReference type="NCBI Taxonomy" id="2800327"/>
    <lineage>
        <taxon>Bacteria</taxon>
        <taxon>Pseudomonadati</taxon>
        <taxon>Pseudomonadota</taxon>
        <taxon>Alphaproteobacteria</taxon>
        <taxon>Hyphomicrobiales</taxon>
        <taxon>Aestuariivirgaceae</taxon>
        <taxon>Taklimakanibacter</taxon>
    </lineage>
</organism>
<sequence length="402" mass="42819">MTGHVLVVGASLSGLRLAEQLRGLGHTGPVTIAGAETRMPYNRPPLSKDVLTGDDDEATLVQSLSFRPRPTLDDVTWKLGATAVACDLAARRVSFADSSTLSYDALAIATGLSPRRVPLSGGEKDRYVLRTLDDALALRARLIAGARLAVIGAGFIGCEVAASARKRGLAVTMIETFEAPMQRAIGIVAGQAMQALHRSEGIDFRLQSKITGFVDRGDGHLDGIRLETGEMIACDLAVEAVGSTANTAWLVGNGLDLSDGVLCDNAMRVEGRADVVAAGDIARFPNLFADHVPRRIEHWTVPGFTAKRAAESLVKEMVQSSFAPLPAFWSDQHGLRLQSYGSPSLGDASELLEGSLCPDDMRRQGVALGYRRAGRMIGVVLIGLPAARLAHYRNLVDVGRET</sequence>
<evidence type="ECO:0000313" key="2">
    <source>
        <dbReference type="Proteomes" id="UP000616151"/>
    </source>
</evidence>